<proteinExistence type="predicted"/>
<dbReference type="EMBL" id="JACPNR010000002">
    <property type="protein sequence ID" value="MBI2677294.1"/>
    <property type="molecule type" value="Genomic_DNA"/>
</dbReference>
<dbReference type="AlphaFoldDB" id="A0A932ENE2"/>
<name>A0A932ENE2_9BACT</name>
<dbReference type="Proteomes" id="UP000779809">
    <property type="component" value="Unassembled WGS sequence"/>
</dbReference>
<keyword evidence="1" id="KW-0732">Signal</keyword>
<evidence type="ECO:0000256" key="1">
    <source>
        <dbReference type="SAM" id="SignalP"/>
    </source>
</evidence>
<reference evidence="3" key="1">
    <citation type="submission" date="2020-07" db="EMBL/GenBank/DDBJ databases">
        <title>Huge and variable diversity of episymbiotic CPR bacteria and DPANN archaea in groundwater ecosystems.</title>
        <authorList>
            <person name="He C.Y."/>
            <person name="Keren R."/>
            <person name="Whittaker M."/>
            <person name="Farag I.F."/>
            <person name="Doudna J."/>
            <person name="Cate J.H.D."/>
            <person name="Banfield J.F."/>
        </authorList>
    </citation>
    <scope>NUCLEOTIDE SEQUENCE</scope>
    <source>
        <strain evidence="3">NC_groundwater_580_Pr5_B-0.1um_64_19</strain>
    </source>
</reference>
<evidence type="ECO:0000313" key="4">
    <source>
        <dbReference type="Proteomes" id="UP000779809"/>
    </source>
</evidence>
<feature type="chain" id="PRO_5038128572" evidence="1">
    <location>
        <begin position="22"/>
        <end position="266"/>
    </location>
</feature>
<feature type="signal peptide" evidence="1">
    <location>
        <begin position="1"/>
        <end position="21"/>
    </location>
</feature>
<gene>
    <name evidence="3" type="ORF">HYX28_00775</name>
</gene>
<evidence type="ECO:0000259" key="2">
    <source>
        <dbReference type="Pfam" id="PF13349"/>
    </source>
</evidence>
<feature type="domain" description="DUF4097" evidence="2">
    <location>
        <begin position="48"/>
        <end position="263"/>
    </location>
</feature>
<accession>A0A932ENE2</accession>
<dbReference type="Gene3D" id="2.160.20.120">
    <property type="match status" value="1"/>
</dbReference>
<protein>
    <submittedName>
        <fullName evidence="3">DUF4097 family beta strand repeat protein</fullName>
    </submittedName>
</protein>
<evidence type="ECO:0000313" key="3">
    <source>
        <dbReference type="EMBL" id="MBI2677294.1"/>
    </source>
</evidence>
<comment type="caution">
    <text evidence="3">The sequence shown here is derived from an EMBL/GenBank/DDBJ whole genome shotgun (WGS) entry which is preliminary data.</text>
</comment>
<organism evidence="3 4">
    <name type="scientific">Candidatus Korobacter versatilis</name>
    <dbReference type="NCBI Taxonomy" id="658062"/>
    <lineage>
        <taxon>Bacteria</taxon>
        <taxon>Pseudomonadati</taxon>
        <taxon>Acidobacteriota</taxon>
        <taxon>Terriglobia</taxon>
        <taxon>Terriglobales</taxon>
        <taxon>Candidatus Korobacteraceae</taxon>
        <taxon>Candidatus Korobacter</taxon>
    </lineage>
</organism>
<sequence length="266" mass="28849">MRTRLLVVFVLAVAFTALAHADTWNKRYAVTGVPNVYLKTGDGNIQVTTTDSPEVTVHVTTDGYRIADDDITIQESQSGQNVSVELRMPYSGRFCIGFCYRRIEVEVRVPRHSNLDLNTTDGSIEASGVTGDFHLHTGDGHMELSGLDGSLVASSGDGHINADGRFDRLELQSGDGRIEAEARRGSRISSPWRLRSGDGAIRLSVPDEFGAELEATTGDGSIDIDFPITTDGSRHRRESRVYGKMNGGGGLLELHTGDGSIRVSRL</sequence>
<dbReference type="InterPro" id="IPR025164">
    <property type="entry name" value="Toastrack_DUF4097"/>
</dbReference>
<dbReference type="Pfam" id="PF13349">
    <property type="entry name" value="DUF4097"/>
    <property type="match status" value="1"/>
</dbReference>